<evidence type="ECO:0000256" key="1">
    <source>
        <dbReference type="ARBA" id="ARBA00005417"/>
    </source>
</evidence>
<evidence type="ECO:0000256" key="2">
    <source>
        <dbReference type="ARBA" id="ARBA00022448"/>
    </source>
</evidence>
<evidence type="ECO:0000313" key="6">
    <source>
        <dbReference type="EMBL" id="XAE41041.1"/>
    </source>
</evidence>
<dbReference type="Gene3D" id="3.40.50.300">
    <property type="entry name" value="P-loop containing nucleotide triphosphate hydrolases"/>
    <property type="match status" value="1"/>
</dbReference>
<dbReference type="PROSITE" id="PS50893">
    <property type="entry name" value="ABC_TRANSPORTER_2"/>
    <property type="match status" value="1"/>
</dbReference>
<dbReference type="SUPFAM" id="SSF52540">
    <property type="entry name" value="P-loop containing nucleoside triphosphate hydrolases"/>
    <property type="match status" value="1"/>
</dbReference>
<dbReference type="SMART" id="SM00382">
    <property type="entry name" value="AAA"/>
    <property type="match status" value="1"/>
</dbReference>
<accession>A0ABZ3D0B9</accession>
<dbReference type="InterPro" id="IPR017871">
    <property type="entry name" value="ABC_transporter-like_CS"/>
</dbReference>
<evidence type="ECO:0000256" key="4">
    <source>
        <dbReference type="ARBA" id="ARBA00022840"/>
    </source>
</evidence>
<evidence type="ECO:0000313" key="7">
    <source>
        <dbReference type="Proteomes" id="UP001449795"/>
    </source>
</evidence>
<dbReference type="CDD" id="cd03262">
    <property type="entry name" value="ABC_HisP_GlnQ"/>
    <property type="match status" value="1"/>
</dbReference>
<dbReference type="InterPro" id="IPR003593">
    <property type="entry name" value="AAA+_ATPase"/>
</dbReference>
<name>A0ABZ3D0B9_9PROT</name>
<sequence length="266" mass="28573">MAAAPVIWMRDVHKSFGGNAILRGVSLEVARGSVVCILGGSGSGKTTLLRCLAQLEMPEHGVMAVDGEILGHVEAKGGLHRRSARDVARQRLRTGMVFQRFNLFQHMTALENVVEGPVTVQKRRRAAVEAEAHALLRQVGLAHRAGHYPAQLSGGQQQRVAIARALALRPSVMLFDEPTSALDPESVGEVLNVMRAVAATGVTMLVVTHELAFAREVADRVLFMDGGVIAEDAPTELFFNAPRQERTRAFLAAVLGQASDLSGNTT</sequence>
<dbReference type="EMBL" id="CP152276">
    <property type="protein sequence ID" value="XAE41041.1"/>
    <property type="molecule type" value="Genomic_DNA"/>
</dbReference>
<comment type="similarity">
    <text evidence="1">Belongs to the ABC transporter superfamily.</text>
</comment>
<reference evidence="6 7" key="1">
    <citation type="submission" date="2024-04" db="EMBL/GenBank/DDBJ databases">
        <title>Complete genome sequence of Nguyenibacter vanlangesis HBCM-1154, a strain capable of nitrogen fixation, IAA production, and phosphorus solubilization isolated from sugarcane soil.</title>
        <authorList>
            <person name="MY HANH P."/>
        </authorList>
    </citation>
    <scope>NUCLEOTIDE SEQUENCE [LARGE SCALE GENOMIC DNA]</scope>
    <source>
        <strain evidence="6 7">HBCM 1154</strain>
    </source>
</reference>
<dbReference type="InterPro" id="IPR050086">
    <property type="entry name" value="MetN_ABC_transporter-like"/>
</dbReference>
<dbReference type="InterPro" id="IPR030679">
    <property type="entry name" value="ABC_ATPase_HisP-typ"/>
</dbReference>
<keyword evidence="4 6" id="KW-0067">ATP-binding</keyword>
<gene>
    <name evidence="6" type="ORF">AAC691_11935</name>
</gene>
<dbReference type="PIRSF" id="PIRSF039085">
    <property type="entry name" value="ABC_ATPase_HisP"/>
    <property type="match status" value="1"/>
</dbReference>
<dbReference type="PROSITE" id="PS00211">
    <property type="entry name" value="ABC_TRANSPORTER_1"/>
    <property type="match status" value="1"/>
</dbReference>
<feature type="domain" description="ABC transporter" evidence="5">
    <location>
        <begin position="7"/>
        <end position="251"/>
    </location>
</feature>
<dbReference type="RefSeq" id="WP_342627046.1">
    <property type="nucleotide sequence ID" value="NZ_CP152276.1"/>
</dbReference>
<evidence type="ECO:0000259" key="5">
    <source>
        <dbReference type="PROSITE" id="PS50893"/>
    </source>
</evidence>
<evidence type="ECO:0000256" key="3">
    <source>
        <dbReference type="ARBA" id="ARBA00022741"/>
    </source>
</evidence>
<keyword evidence="2" id="KW-0813">Transport</keyword>
<proteinExistence type="inferred from homology"/>
<dbReference type="PANTHER" id="PTHR43166">
    <property type="entry name" value="AMINO ACID IMPORT ATP-BINDING PROTEIN"/>
    <property type="match status" value="1"/>
</dbReference>
<keyword evidence="7" id="KW-1185">Reference proteome</keyword>
<protein>
    <submittedName>
        <fullName evidence="6">Amino acid ABC transporter ATP-binding protein</fullName>
    </submittedName>
</protein>
<dbReference type="PANTHER" id="PTHR43166:SF4">
    <property type="entry name" value="PHOSPHONATES IMPORT ATP-BINDING PROTEIN PHNC"/>
    <property type="match status" value="1"/>
</dbReference>
<dbReference type="Pfam" id="PF00005">
    <property type="entry name" value="ABC_tran"/>
    <property type="match status" value="1"/>
</dbReference>
<dbReference type="InterPro" id="IPR027417">
    <property type="entry name" value="P-loop_NTPase"/>
</dbReference>
<organism evidence="6 7">
    <name type="scientific">Nguyenibacter vanlangensis</name>
    <dbReference type="NCBI Taxonomy" id="1216886"/>
    <lineage>
        <taxon>Bacteria</taxon>
        <taxon>Pseudomonadati</taxon>
        <taxon>Pseudomonadota</taxon>
        <taxon>Alphaproteobacteria</taxon>
        <taxon>Acetobacterales</taxon>
        <taxon>Acetobacteraceae</taxon>
        <taxon>Nguyenibacter</taxon>
    </lineage>
</organism>
<keyword evidence="3" id="KW-0547">Nucleotide-binding</keyword>
<dbReference type="InterPro" id="IPR003439">
    <property type="entry name" value="ABC_transporter-like_ATP-bd"/>
</dbReference>
<dbReference type="GO" id="GO:0005524">
    <property type="term" value="F:ATP binding"/>
    <property type="evidence" value="ECO:0007669"/>
    <property type="project" value="UniProtKB-KW"/>
</dbReference>
<dbReference type="Proteomes" id="UP001449795">
    <property type="component" value="Chromosome"/>
</dbReference>